<dbReference type="PANTHER" id="PTHR10828">
    <property type="entry name" value="M-PHASE INDUCER PHOSPHATASE DUAL SPECIFICITY PHOSPHATASE CDC25"/>
    <property type="match status" value="1"/>
</dbReference>
<dbReference type="AlphaFoldDB" id="A0A833SM21"/>
<evidence type="ECO:0000313" key="12">
    <source>
        <dbReference type="Proteomes" id="UP000602510"/>
    </source>
</evidence>
<protein>
    <recommendedName>
        <fullName evidence="2">protein-tyrosine-phosphatase</fullName>
        <ecNumber evidence="2">3.1.3.48</ecNumber>
    </recommendedName>
</protein>
<evidence type="ECO:0000256" key="7">
    <source>
        <dbReference type="ARBA" id="ARBA00023306"/>
    </source>
</evidence>
<dbReference type="PRINTS" id="PR00716">
    <property type="entry name" value="MPIPHPHTASE"/>
</dbReference>
<feature type="region of interest" description="Disordered" evidence="9">
    <location>
        <begin position="96"/>
        <end position="124"/>
    </location>
</feature>
<organism evidence="11 12">
    <name type="scientific">Phytophthora infestans</name>
    <name type="common">Potato late blight agent</name>
    <name type="synonym">Botrytis infestans</name>
    <dbReference type="NCBI Taxonomy" id="4787"/>
    <lineage>
        <taxon>Eukaryota</taxon>
        <taxon>Sar</taxon>
        <taxon>Stramenopiles</taxon>
        <taxon>Oomycota</taxon>
        <taxon>Peronosporomycetes</taxon>
        <taxon>Peronosporales</taxon>
        <taxon>Peronosporaceae</taxon>
        <taxon>Phytophthora</taxon>
    </lineage>
</organism>
<proteinExistence type="inferred from homology"/>
<dbReference type="Proteomes" id="UP000602510">
    <property type="component" value="Unassembled WGS sequence"/>
</dbReference>
<dbReference type="GO" id="GO:0051301">
    <property type="term" value="P:cell division"/>
    <property type="evidence" value="ECO:0007669"/>
    <property type="project" value="UniProtKB-KW"/>
</dbReference>
<keyword evidence="7" id="KW-0131">Cell cycle</keyword>
<dbReference type="SUPFAM" id="SSF52821">
    <property type="entry name" value="Rhodanese/Cell cycle control phosphatase"/>
    <property type="match status" value="1"/>
</dbReference>
<dbReference type="SMART" id="SM00450">
    <property type="entry name" value="RHOD"/>
    <property type="match status" value="1"/>
</dbReference>
<evidence type="ECO:0000256" key="3">
    <source>
        <dbReference type="ARBA" id="ARBA00022618"/>
    </source>
</evidence>
<evidence type="ECO:0000256" key="2">
    <source>
        <dbReference type="ARBA" id="ARBA00013064"/>
    </source>
</evidence>
<dbReference type="InterPro" id="IPR000751">
    <property type="entry name" value="MPI_Phosphatase"/>
</dbReference>
<evidence type="ECO:0000256" key="9">
    <source>
        <dbReference type="SAM" id="MobiDB-lite"/>
    </source>
</evidence>
<evidence type="ECO:0000313" key="11">
    <source>
        <dbReference type="EMBL" id="KAF4042931.1"/>
    </source>
</evidence>
<dbReference type="GO" id="GO:0005634">
    <property type="term" value="C:nucleus"/>
    <property type="evidence" value="ECO:0007669"/>
    <property type="project" value="TreeGrafter"/>
</dbReference>
<feature type="compositionally biased region" description="Low complexity" evidence="9">
    <location>
        <begin position="10"/>
        <end position="22"/>
    </location>
</feature>
<evidence type="ECO:0000256" key="4">
    <source>
        <dbReference type="ARBA" id="ARBA00022776"/>
    </source>
</evidence>
<comment type="caution">
    <text evidence="11">The sequence shown here is derived from an EMBL/GenBank/DDBJ whole genome shotgun (WGS) entry which is preliminary data.</text>
</comment>
<name>A0A833SM21_PHYIN</name>
<evidence type="ECO:0000256" key="5">
    <source>
        <dbReference type="ARBA" id="ARBA00022801"/>
    </source>
</evidence>
<dbReference type="FunFam" id="3.40.250.10:FF:000021">
    <property type="entry name" value="M-phase inducer phosphatase cdc-25.2"/>
    <property type="match status" value="1"/>
</dbReference>
<comment type="similarity">
    <text evidence="1">Belongs to the MPI phosphatase family.</text>
</comment>
<feature type="region of interest" description="Disordered" evidence="9">
    <location>
        <begin position="1"/>
        <end position="62"/>
    </location>
</feature>
<keyword evidence="5" id="KW-0378">Hydrolase</keyword>
<evidence type="ECO:0000259" key="10">
    <source>
        <dbReference type="PROSITE" id="PS50206"/>
    </source>
</evidence>
<dbReference type="InterPro" id="IPR036873">
    <property type="entry name" value="Rhodanese-like_dom_sf"/>
</dbReference>
<sequence length="393" mass="44797">MPEQPCRSHLTPLLSSQLQLSTPPGPPFMRQNAADNSERPTKGLRNRSRRLLEPRADVPQSRRRVIFDSENTQHVADDPKRKDNVAPNMAIDKQVQDRKRAVGEVEVSPRSTLTQRKIHQKKSRRRAEAALEMKPHVLKRAVSSYSVMTSTSLSPAPVVPPRLLRHHASEQLIKSASAPPQEAVLPTVYSSKHPDLNVITPETVAKLLRGDFKERLAGFQLLDCRFPYEFEGGSLKGATSLCDPEKMETQFFLSTTLEHSARMALIFFCEFSANRAPKMLRHVRNVDRRLHADSYPELYYPELYLVDGGYKSCFETLQQEICGPSAVYVTMEDEQYVEECRHEFAAWRRRWKPHKTVANCAARLETSPQISRRGYRQVRSNGAAGVRSLFDDF</sequence>
<keyword evidence="12" id="KW-1185">Reference proteome</keyword>
<keyword evidence="4" id="KW-0498">Mitosis</keyword>
<dbReference type="Pfam" id="PF00581">
    <property type="entry name" value="Rhodanese"/>
    <property type="match status" value="1"/>
</dbReference>
<gene>
    <name evidence="11" type="ORF">GN244_ATG04850</name>
</gene>
<reference evidence="11" key="1">
    <citation type="submission" date="2020-04" db="EMBL/GenBank/DDBJ databases">
        <title>Hybrid Assembly of Korean Phytophthora infestans isolates.</title>
        <authorList>
            <person name="Prokchorchik M."/>
            <person name="Lee Y."/>
            <person name="Seo J."/>
            <person name="Cho J.-H."/>
            <person name="Park Y.-E."/>
            <person name="Jang D.-C."/>
            <person name="Im J.-S."/>
            <person name="Choi J.-G."/>
            <person name="Park H.-J."/>
            <person name="Lee G.-B."/>
            <person name="Lee Y.-G."/>
            <person name="Hong S.-Y."/>
            <person name="Cho K."/>
            <person name="Sohn K.H."/>
        </authorList>
    </citation>
    <scope>NUCLEOTIDE SEQUENCE</scope>
    <source>
        <strain evidence="11">KR_1_A1</strain>
    </source>
</reference>
<dbReference type="GO" id="GO:0005737">
    <property type="term" value="C:cytoplasm"/>
    <property type="evidence" value="ECO:0007669"/>
    <property type="project" value="TreeGrafter"/>
</dbReference>
<dbReference type="EC" id="3.1.3.48" evidence="2"/>
<keyword evidence="6" id="KW-0904">Protein phosphatase</keyword>
<dbReference type="GO" id="GO:0110032">
    <property type="term" value="P:positive regulation of G2/MI transition of meiotic cell cycle"/>
    <property type="evidence" value="ECO:0007669"/>
    <property type="project" value="TreeGrafter"/>
</dbReference>
<evidence type="ECO:0000256" key="1">
    <source>
        <dbReference type="ARBA" id="ARBA00011065"/>
    </source>
</evidence>
<dbReference type="Gene3D" id="3.40.250.10">
    <property type="entry name" value="Rhodanese-like domain"/>
    <property type="match status" value="1"/>
</dbReference>
<dbReference type="GO" id="GO:0004725">
    <property type="term" value="F:protein tyrosine phosphatase activity"/>
    <property type="evidence" value="ECO:0007669"/>
    <property type="project" value="UniProtKB-EC"/>
</dbReference>
<dbReference type="PROSITE" id="PS50206">
    <property type="entry name" value="RHODANESE_3"/>
    <property type="match status" value="1"/>
</dbReference>
<dbReference type="InterPro" id="IPR001763">
    <property type="entry name" value="Rhodanese-like_dom"/>
</dbReference>
<dbReference type="EMBL" id="WSZM01000095">
    <property type="protein sequence ID" value="KAF4042931.1"/>
    <property type="molecule type" value="Genomic_DNA"/>
</dbReference>
<accession>A0A833SM21</accession>
<dbReference type="GO" id="GO:0000086">
    <property type="term" value="P:G2/M transition of mitotic cell cycle"/>
    <property type="evidence" value="ECO:0007669"/>
    <property type="project" value="TreeGrafter"/>
</dbReference>
<evidence type="ECO:0000256" key="8">
    <source>
        <dbReference type="ARBA" id="ARBA00051722"/>
    </source>
</evidence>
<feature type="domain" description="Rhodanese" evidence="10">
    <location>
        <begin position="215"/>
        <end position="319"/>
    </location>
</feature>
<dbReference type="GO" id="GO:0010971">
    <property type="term" value="P:positive regulation of G2/M transition of mitotic cell cycle"/>
    <property type="evidence" value="ECO:0007669"/>
    <property type="project" value="TreeGrafter"/>
</dbReference>
<evidence type="ECO:0000256" key="6">
    <source>
        <dbReference type="ARBA" id="ARBA00022912"/>
    </source>
</evidence>
<keyword evidence="3" id="KW-0132">Cell division</keyword>
<comment type="catalytic activity">
    <reaction evidence="8">
        <text>O-phospho-L-tyrosyl-[protein] + H2O = L-tyrosyl-[protein] + phosphate</text>
        <dbReference type="Rhea" id="RHEA:10684"/>
        <dbReference type="Rhea" id="RHEA-COMP:10136"/>
        <dbReference type="Rhea" id="RHEA-COMP:20101"/>
        <dbReference type="ChEBI" id="CHEBI:15377"/>
        <dbReference type="ChEBI" id="CHEBI:43474"/>
        <dbReference type="ChEBI" id="CHEBI:46858"/>
        <dbReference type="ChEBI" id="CHEBI:61978"/>
        <dbReference type="EC" id="3.1.3.48"/>
    </reaction>
</comment>
<dbReference type="PANTHER" id="PTHR10828:SF76">
    <property type="entry name" value="M-PHASE INDUCER PHOSPHATASE"/>
    <property type="match status" value="1"/>
</dbReference>